<dbReference type="Proteomes" id="UP000054018">
    <property type="component" value="Unassembled WGS sequence"/>
</dbReference>
<keyword evidence="2" id="KW-1185">Reference proteome</keyword>
<dbReference type="AlphaFoldDB" id="A0A0C9YTI5"/>
<dbReference type="EMBL" id="KN833986">
    <property type="protein sequence ID" value="KIK13597.1"/>
    <property type="molecule type" value="Genomic_DNA"/>
</dbReference>
<reference evidence="1 2" key="1">
    <citation type="submission" date="2014-04" db="EMBL/GenBank/DDBJ databases">
        <authorList>
            <consortium name="DOE Joint Genome Institute"/>
            <person name="Kuo A."/>
            <person name="Kohler A."/>
            <person name="Costa M.D."/>
            <person name="Nagy L.G."/>
            <person name="Floudas D."/>
            <person name="Copeland A."/>
            <person name="Barry K.W."/>
            <person name="Cichocki N."/>
            <person name="Veneault-Fourrey C."/>
            <person name="LaButti K."/>
            <person name="Lindquist E.A."/>
            <person name="Lipzen A."/>
            <person name="Lundell T."/>
            <person name="Morin E."/>
            <person name="Murat C."/>
            <person name="Sun H."/>
            <person name="Tunlid A."/>
            <person name="Henrissat B."/>
            <person name="Grigoriev I.V."/>
            <person name="Hibbett D.S."/>
            <person name="Martin F."/>
            <person name="Nordberg H.P."/>
            <person name="Cantor M.N."/>
            <person name="Hua S.X."/>
        </authorList>
    </citation>
    <scope>NUCLEOTIDE SEQUENCE [LARGE SCALE GENOMIC DNA]</scope>
    <source>
        <strain evidence="1 2">441</strain>
    </source>
</reference>
<organism evidence="1 2">
    <name type="scientific">Pisolithus microcarpus 441</name>
    <dbReference type="NCBI Taxonomy" id="765257"/>
    <lineage>
        <taxon>Eukaryota</taxon>
        <taxon>Fungi</taxon>
        <taxon>Dikarya</taxon>
        <taxon>Basidiomycota</taxon>
        <taxon>Agaricomycotina</taxon>
        <taxon>Agaricomycetes</taxon>
        <taxon>Agaricomycetidae</taxon>
        <taxon>Boletales</taxon>
        <taxon>Sclerodermatineae</taxon>
        <taxon>Pisolithaceae</taxon>
        <taxon>Pisolithus</taxon>
    </lineage>
</organism>
<protein>
    <submittedName>
        <fullName evidence="1">Uncharacterized protein</fullName>
    </submittedName>
</protein>
<evidence type="ECO:0000313" key="2">
    <source>
        <dbReference type="Proteomes" id="UP000054018"/>
    </source>
</evidence>
<dbReference type="HOGENOM" id="CLU_3088136_0_0_1"/>
<reference evidence="2" key="2">
    <citation type="submission" date="2015-01" db="EMBL/GenBank/DDBJ databases">
        <title>Evolutionary Origins and Diversification of the Mycorrhizal Mutualists.</title>
        <authorList>
            <consortium name="DOE Joint Genome Institute"/>
            <consortium name="Mycorrhizal Genomics Consortium"/>
            <person name="Kohler A."/>
            <person name="Kuo A."/>
            <person name="Nagy L.G."/>
            <person name="Floudas D."/>
            <person name="Copeland A."/>
            <person name="Barry K.W."/>
            <person name="Cichocki N."/>
            <person name="Veneault-Fourrey C."/>
            <person name="LaButti K."/>
            <person name="Lindquist E.A."/>
            <person name="Lipzen A."/>
            <person name="Lundell T."/>
            <person name="Morin E."/>
            <person name="Murat C."/>
            <person name="Riley R."/>
            <person name="Ohm R."/>
            <person name="Sun H."/>
            <person name="Tunlid A."/>
            <person name="Henrissat B."/>
            <person name="Grigoriev I.V."/>
            <person name="Hibbett D.S."/>
            <person name="Martin F."/>
        </authorList>
    </citation>
    <scope>NUCLEOTIDE SEQUENCE [LARGE SCALE GENOMIC DNA]</scope>
    <source>
        <strain evidence="2">441</strain>
    </source>
</reference>
<name>A0A0C9YTI5_9AGAM</name>
<accession>A0A0C9YTI5</accession>
<proteinExistence type="predicted"/>
<evidence type="ECO:0000313" key="1">
    <source>
        <dbReference type="EMBL" id="KIK13597.1"/>
    </source>
</evidence>
<sequence>MVQHLATLSPLLAAKIDVYRVDPAAISEQRGVRWSVLSVGMMYEENVKLKPC</sequence>
<gene>
    <name evidence="1" type="ORF">PISMIDRAFT_688568</name>
</gene>